<comment type="similarity">
    <text evidence="1">Belongs to the APC10 family.</text>
</comment>
<dbReference type="EMBL" id="JARKHS020034009">
    <property type="protein sequence ID" value="KAK8758547.1"/>
    <property type="molecule type" value="Genomic_DNA"/>
</dbReference>
<accession>A0AAQ4D7V7</accession>
<organism evidence="9 10">
    <name type="scientific">Amblyomma americanum</name>
    <name type="common">Lone star tick</name>
    <dbReference type="NCBI Taxonomy" id="6943"/>
    <lineage>
        <taxon>Eukaryota</taxon>
        <taxon>Metazoa</taxon>
        <taxon>Ecdysozoa</taxon>
        <taxon>Arthropoda</taxon>
        <taxon>Chelicerata</taxon>
        <taxon>Arachnida</taxon>
        <taxon>Acari</taxon>
        <taxon>Parasitiformes</taxon>
        <taxon>Ixodida</taxon>
        <taxon>Ixodoidea</taxon>
        <taxon>Ixodidae</taxon>
        <taxon>Amblyomminae</taxon>
        <taxon>Amblyomma</taxon>
    </lineage>
</organism>
<comment type="caution">
    <text evidence="9">The sequence shown here is derived from an EMBL/GenBank/DDBJ whole genome shotgun (WGS) entry which is preliminary data.</text>
</comment>
<dbReference type="InterPro" id="IPR004939">
    <property type="entry name" value="APC_su10/DOC_dom"/>
</dbReference>
<sequence length="175" mass="19225">MQGLLIWTSGARRHFVQPCSADTMSSGYVRHPSRSETKGRVPEAGAQAVWSASSQQPVSGVGRLRNNCLDARWQSCRLQLPPISIQFHCKVTIQGICICADYMRGESCNPNRRFGSVHRHSQPQATAVRRDVAPEPTPPVHFCHPALQSPASPPPSPQGQENSEVCRFFPCPDAP</sequence>
<protein>
    <recommendedName>
        <fullName evidence="2">Anaphase-promoting complex subunit 10</fullName>
    </recommendedName>
</protein>
<evidence type="ECO:0000256" key="4">
    <source>
        <dbReference type="ARBA" id="ARBA00022776"/>
    </source>
</evidence>
<evidence type="ECO:0000256" key="6">
    <source>
        <dbReference type="ARBA" id="ARBA00023306"/>
    </source>
</evidence>
<feature type="non-terminal residue" evidence="9">
    <location>
        <position position="175"/>
    </location>
</feature>
<dbReference type="PANTHER" id="PTHR12936">
    <property type="entry name" value="ANAPHASE-PROMOTING COMPLEX 10"/>
    <property type="match status" value="1"/>
</dbReference>
<evidence type="ECO:0000256" key="5">
    <source>
        <dbReference type="ARBA" id="ARBA00022786"/>
    </source>
</evidence>
<evidence type="ECO:0000313" key="10">
    <source>
        <dbReference type="Proteomes" id="UP001321473"/>
    </source>
</evidence>
<dbReference type="Pfam" id="PF03256">
    <property type="entry name" value="ANAPC10"/>
    <property type="match status" value="1"/>
</dbReference>
<dbReference type="GO" id="GO:0051301">
    <property type="term" value="P:cell division"/>
    <property type="evidence" value="ECO:0007669"/>
    <property type="project" value="UniProtKB-KW"/>
</dbReference>
<feature type="domain" description="DOC" evidence="8">
    <location>
        <begin position="31"/>
        <end position="112"/>
    </location>
</feature>
<evidence type="ECO:0000256" key="2">
    <source>
        <dbReference type="ARBA" id="ARBA00013927"/>
    </source>
</evidence>
<dbReference type="PANTHER" id="PTHR12936:SF0">
    <property type="entry name" value="ANAPHASE-PROMOTING COMPLEX SUBUNIT 10"/>
    <property type="match status" value="1"/>
</dbReference>
<dbReference type="GO" id="GO:0070979">
    <property type="term" value="P:protein K11-linked ubiquitination"/>
    <property type="evidence" value="ECO:0007669"/>
    <property type="project" value="TreeGrafter"/>
</dbReference>
<feature type="region of interest" description="Disordered" evidence="7">
    <location>
        <begin position="114"/>
        <end position="165"/>
    </location>
</feature>
<reference evidence="9 10" key="1">
    <citation type="journal article" date="2023" name="Arcadia Sci">
        <title>De novo assembly of a long-read Amblyomma americanum tick genome.</title>
        <authorList>
            <person name="Chou S."/>
            <person name="Poskanzer K.E."/>
            <person name="Rollins M."/>
            <person name="Thuy-Boun P.S."/>
        </authorList>
    </citation>
    <scope>NUCLEOTIDE SEQUENCE [LARGE SCALE GENOMIC DNA]</scope>
    <source>
        <strain evidence="9">F_SG_1</strain>
        <tissue evidence="9">Salivary glands</tissue>
    </source>
</reference>
<gene>
    <name evidence="9" type="ORF">V5799_003820</name>
</gene>
<evidence type="ECO:0000256" key="3">
    <source>
        <dbReference type="ARBA" id="ARBA00022618"/>
    </source>
</evidence>
<keyword evidence="4" id="KW-0498">Mitosis</keyword>
<dbReference type="InterPro" id="IPR016901">
    <property type="entry name" value="APC10/Doc1"/>
</dbReference>
<evidence type="ECO:0000259" key="8">
    <source>
        <dbReference type="Pfam" id="PF03256"/>
    </source>
</evidence>
<dbReference type="GO" id="GO:0005680">
    <property type="term" value="C:anaphase-promoting complex"/>
    <property type="evidence" value="ECO:0007669"/>
    <property type="project" value="InterPro"/>
</dbReference>
<dbReference type="Gene3D" id="2.60.120.260">
    <property type="entry name" value="Galactose-binding domain-like"/>
    <property type="match status" value="1"/>
</dbReference>
<keyword evidence="6" id="KW-0131">Cell cycle</keyword>
<proteinExistence type="inferred from homology"/>
<evidence type="ECO:0000313" key="9">
    <source>
        <dbReference type="EMBL" id="KAK8758547.1"/>
    </source>
</evidence>
<dbReference type="GO" id="GO:0031145">
    <property type="term" value="P:anaphase-promoting complex-dependent catabolic process"/>
    <property type="evidence" value="ECO:0007669"/>
    <property type="project" value="InterPro"/>
</dbReference>
<dbReference type="SUPFAM" id="SSF49785">
    <property type="entry name" value="Galactose-binding domain-like"/>
    <property type="match status" value="1"/>
</dbReference>
<keyword evidence="10" id="KW-1185">Reference proteome</keyword>
<keyword evidence="5" id="KW-0833">Ubl conjugation pathway</keyword>
<dbReference type="Proteomes" id="UP001321473">
    <property type="component" value="Unassembled WGS sequence"/>
</dbReference>
<evidence type="ECO:0000256" key="1">
    <source>
        <dbReference type="ARBA" id="ARBA00006762"/>
    </source>
</evidence>
<evidence type="ECO:0000256" key="7">
    <source>
        <dbReference type="SAM" id="MobiDB-lite"/>
    </source>
</evidence>
<keyword evidence="3" id="KW-0132">Cell division</keyword>
<dbReference type="InterPro" id="IPR008979">
    <property type="entry name" value="Galactose-bd-like_sf"/>
</dbReference>
<name>A0AAQ4D7V7_AMBAM</name>
<dbReference type="AlphaFoldDB" id="A0AAQ4D7V7"/>